<name>A0ABS9JJP5_9ACTN</name>
<gene>
    <name evidence="1" type="ORF">L0F81_21260</name>
</gene>
<proteinExistence type="predicted"/>
<evidence type="ECO:0000313" key="1">
    <source>
        <dbReference type="EMBL" id="MCG0065793.1"/>
    </source>
</evidence>
<reference evidence="1 2" key="1">
    <citation type="submission" date="2022-01" db="EMBL/GenBank/DDBJ databases">
        <title>Draft Genome Sequences of Seven Type Strains of the Genus Streptomyces.</title>
        <authorList>
            <person name="Aziz S."/>
            <person name="Coretto E."/>
            <person name="Chronakova A."/>
            <person name="Sproer C."/>
            <person name="Huber K."/>
            <person name="Nouioui I."/>
            <person name="Gross H."/>
        </authorList>
    </citation>
    <scope>NUCLEOTIDE SEQUENCE [LARGE SCALE GENOMIC DNA]</scope>
    <source>
        <strain evidence="1 2">DSM 41685</strain>
    </source>
</reference>
<dbReference type="Proteomes" id="UP001299012">
    <property type="component" value="Unassembled WGS sequence"/>
</dbReference>
<comment type="caution">
    <text evidence="1">The sequence shown here is derived from an EMBL/GenBank/DDBJ whole genome shotgun (WGS) entry which is preliminary data.</text>
</comment>
<dbReference type="EMBL" id="JAKKZF010000086">
    <property type="protein sequence ID" value="MCG0065793.1"/>
    <property type="molecule type" value="Genomic_DNA"/>
</dbReference>
<organism evidence="1 2">
    <name type="scientific">Streptomyces tricolor</name>
    <dbReference type="NCBI Taxonomy" id="68277"/>
    <lineage>
        <taxon>Bacteria</taxon>
        <taxon>Bacillati</taxon>
        <taxon>Actinomycetota</taxon>
        <taxon>Actinomycetes</taxon>
        <taxon>Kitasatosporales</taxon>
        <taxon>Streptomycetaceae</taxon>
        <taxon>Streptomyces</taxon>
        <taxon>Streptomyces violaceoruber group</taxon>
    </lineage>
</organism>
<dbReference type="SUPFAM" id="SSF158791">
    <property type="entry name" value="MgtE N-terminal domain-like"/>
    <property type="match status" value="1"/>
</dbReference>
<dbReference type="RefSeq" id="WP_143649847.1">
    <property type="nucleotide sequence ID" value="NZ_JAKKZF010000086.1"/>
</dbReference>
<sequence>MAAEDPRNIRVDIEAFGESRVYQVAEGSMYIGDVDSTVSTARRLAAMPVQQAVESILSMASSERAAVLAEMIPSAAAPRIAGLPTVDAVEVLTGIDERLALERLLAMSANIARRLVLAIAEPQRTNILGGLNFEQALRIVGEVDAENGKWSFDLDTLKEFSTCLPTQVIGKILDHIPPEAAAQVVDVDRPGGLITWCAMDSQARMSLVAYMPREWTELALHAFSEPGDALKQLCASYGTSVPTPGDIVGHMPISRLVDFMSESEMGPGVYCSLAPEVRVNLIAHMDVQGLANMFARLGDWLAECVWTMMMIDQSQPFRPPLACRFIAVALRVSGVDSDSVLNRIPREYAAALWDSIWSYDAAQEIGGLKGEEAYQRFSAVPDSYKSQVAWHLSGEVRAAMIDFLESKRWKNAMRERDLKTLSDEHRWHRFPDPLR</sequence>
<keyword evidence="2" id="KW-1185">Reference proteome</keyword>
<evidence type="ECO:0000313" key="2">
    <source>
        <dbReference type="Proteomes" id="UP001299012"/>
    </source>
</evidence>
<protein>
    <submittedName>
        <fullName evidence="1">Uncharacterized protein</fullName>
    </submittedName>
</protein>
<accession>A0ABS9JJP5</accession>